<keyword evidence="3" id="KW-1185">Reference proteome</keyword>
<accession>A0A5B7JWQ4</accession>
<dbReference type="Pfam" id="PF13472">
    <property type="entry name" value="Lipase_GDSL_2"/>
    <property type="match status" value="1"/>
</dbReference>
<name>A0A5B7JWQ4_PORTR</name>
<protein>
    <recommendedName>
        <fullName evidence="1">SGNH hydrolase-type esterase domain-containing protein</fullName>
    </recommendedName>
</protein>
<reference evidence="2 3" key="1">
    <citation type="submission" date="2019-05" db="EMBL/GenBank/DDBJ databases">
        <title>Another draft genome of Portunus trituberculatus and its Hox gene families provides insights of decapod evolution.</title>
        <authorList>
            <person name="Jeong J.-H."/>
            <person name="Song I."/>
            <person name="Kim S."/>
            <person name="Choi T."/>
            <person name="Kim D."/>
            <person name="Ryu S."/>
            <person name="Kim W."/>
        </authorList>
    </citation>
    <scope>NUCLEOTIDE SEQUENCE [LARGE SCALE GENOMIC DNA]</scope>
    <source>
        <tissue evidence="2">Muscle</tissue>
    </source>
</reference>
<dbReference type="SUPFAM" id="SSF52266">
    <property type="entry name" value="SGNH hydrolase"/>
    <property type="match status" value="1"/>
</dbReference>
<dbReference type="Gene3D" id="3.40.50.12690">
    <property type="match status" value="1"/>
</dbReference>
<gene>
    <name evidence="2" type="ORF">E2C01_094269</name>
</gene>
<dbReference type="OrthoDB" id="10072345at2759"/>
<evidence type="ECO:0000313" key="2">
    <source>
        <dbReference type="EMBL" id="MPC98883.1"/>
    </source>
</evidence>
<feature type="domain" description="SGNH hydrolase-type esterase" evidence="1">
    <location>
        <begin position="95"/>
        <end position="244"/>
    </location>
</feature>
<proteinExistence type="predicted"/>
<evidence type="ECO:0000313" key="3">
    <source>
        <dbReference type="Proteomes" id="UP000324222"/>
    </source>
</evidence>
<dbReference type="InterPro" id="IPR013830">
    <property type="entry name" value="SGNH_hydro"/>
</dbReference>
<dbReference type="AlphaFoldDB" id="A0A5B7JWQ4"/>
<comment type="caution">
    <text evidence="2">The sequence shown here is derived from an EMBL/GenBank/DDBJ whole genome shotgun (WGS) entry which is preliminary data.</text>
</comment>
<organism evidence="2 3">
    <name type="scientific">Portunus trituberculatus</name>
    <name type="common">Swimming crab</name>
    <name type="synonym">Neptunus trituberculatus</name>
    <dbReference type="NCBI Taxonomy" id="210409"/>
    <lineage>
        <taxon>Eukaryota</taxon>
        <taxon>Metazoa</taxon>
        <taxon>Ecdysozoa</taxon>
        <taxon>Arthropoda</taxon>
        <taxon>Crustacea</taxon>
        <taxon>Multicrustacea</taxon>
        <taxon>Malacostraca</taxon>
        <taxon>Eumalacostraca</taxon>
        <taxon>Eucarida</taxon>
        <taxon>Decapoda</taxon>
        <taxon>Pleocyemata</taxon>
        <taxon>Brachyura</taxon>
        <taxon>Eubrachyura</taxon>
        <taxon>Portunoidea</taxon>
        <taxon>Portunidae</taxon>
        <taxon>Portuninae</taxon>
        <taxon>Portunus</taxon>
    </lineage>
</organism>
<sequence>MGDKLSEDLNAALRKIDALTTKLETLGEFVSLNAAPAASPPAPDANDVSVPSQEDFQVVRNNVSPRRRIIPKTKCQNRFQILSDTADDDEEIRIVGDSLTRGQLTEFCARAPTTRRRFCIPGGGVQDVIDSVNGVADQAPATTTYVIHVGTNDVQRVRSEELLDKYRQMIRAFKVKPSKVILSGIISRRQVGNRFYSIATSINRRLANLYCEENIGFVNPWDHFCYDASLFSSDGLHLSQVGAARFGRLMDDAVRDFRAKNGNVLASQARAE</sequence>
<evidence type="ECO:0000259" key="1">
    <source>
        <dbReference type="Pfam" id="PF13472"/>
    </source>
</evidence>
<dbReference type="EMBL" id="VSRR010116007">
    <property type="protein sequence ID" value="MPC98883.1"/>
    <property type="molecule type" value="Genomic_DNA"/>
</dbReference>
<dbReference type="Gene3D" id="3.40.50.12700">
    <property type="match status" value="1"/>
</dbReference>
<dbReference type="Proteomes" id="UP000324222">
    <property type="component" value="Unassembled WGS sequence"/>
</dbReference>